<keyword evidence="1" id="KW-1133">Transmembrane helix</keyword>
<evidence type="ECO:0000256" key="1">
    <source>
        <dbReference type="SAM" id="Phobius"/>
    </source>
</evidence>
<dbReference type="AlphaFoldDB" id="A0A5S3Z7W2"/>
<sequence>MAQCVAVQPDGALVASRSQELCDYVLLTNAELQQLSDTSLVNTLTELFAFDAQLFAAVHAWALATFILAHGVGRTVRTLGKG</sequence>
<evidence type="ECO:0000313" key="2">
    <source>
        <dbReference type="EMBL" id="TMP88342.1"/>
    </source>
</evidence>
<gene>
    <name evidence="2" type="ORF">CWC05_02595</name>
</gene>
<accession>A0A5S3Z7W2</accession>
<name>A0A5S3Z7W2_9GAMM</name>
<keyword evidence="1" id="KW-0812">Transmembrane</keyword>
<dbReference type="EMBL" id="PNCG01000002">
    <property type="protein sequence ID" value="TMP88342.1"/>
    <property type="molecule type" value="Genomic_DNA"/>
</dbReference>
<reference evidence="3" key="2">
    <citation type="submission" date="2019-06" db="EMBL/GenBank/DDBJ databases">
        <title>Co-occurence of chitin degradation, pigmentation and bioactivity in marine Pseudoalteromonas.</title>
        <authorList>
            <person name="Sonnenschein E.C."/>
            <person name="Bech P.K."/>
        </authorList>
    </citation>
    <scope>NUCLEOTIDE SEQUENCE [LARGE SCALE GENOMIC DNA]</scope>
    <source>
        <strain evidence="3">S2897</strain>
    </source>
</reference>
<comment type="caution">
    <text evidence="2">The sequence shown here is derived from an EMBL/GenBank/DDBJ whole genome shotgun (WGS) entry which is preliminary data.</text>
</comment>
<feature type="transmembrane region" description="Helical" evidence="1">
    <location>
        <begin position="52"/>
        <end position="72"/>
    </location>
</feature>
<dbReference type="Proteomes" id="UP000305874">
    <property type="component" value="Unassembled WGS sequence"/>
</dbReference>
<organism evidence="2 3">
    <name type="scientific">Pseudoalteromonas ruthenica</name>
    <dbReference type="NCBI Taxonomy" id="151081"/>
    <lineage>
        <taxon>Bacteria</taxon>
        <taxon>Pseudomonadati</taxon>
        <taxon>Pseudomonadota</taxon>
        <taxon>Gammaproteobacteria</taxon>
        <taxon>Alteromonadales</taxon>
        <taxon>Pseudoalteromonadaceae</taxon>
        <taxon>Pseudoalteromonas</taxon>
    </lineage>
</organism>
<protein>
    <submittedName>
        <fullName evidence="2">Uncharacterized protein</fullName>
    </submittedName>
</protein>
<dbReference type="RefSeq" id="WP_138547273.1">
    <property type="nucleotide sequence ID" value="NZ_PNCG01000002.1"/>
</dbReference>
<reference evidence="2 3" key="1">
    <citation type="submission" date="2017-12" db="EMBL/GenBank/DDBJ databases">
        <authorList>
            <person name="Paulsen S."/>
            <person name="Gram L.K."/>
        </authorList>
    </citation>
    <scope>NUCLEOTIDE SEQUENCE [LARGE SCALE GENOMIC DNA]</scope>
    <source>
        <strain evidence="2 3">S2897</strain>
    </source>
</reference>
<evidence type="ECO:0000313" key="3">
    <source>
        <dbReference type="Proteomes" id="UP000305874"/>
    </source>
</evidence>
<keyword evidence="1" id="KW-0472">Membrane</keyword>
<proteinExistence type="predicted"/>